<proteinExistence type="predicted"/>
<reference evidence="1" key="1">
    <citation type="submission" date="2018-05" db="EMBL/GenBank/DDBJ databases">
        <authorList>
            <person name="Lanie J.A."/>
            <person name="Ng W.-L."/>
            <person name="Kazmierczak K.M."/>
            <person name="Andrzejewski T.M."/>
            <person name="Davidsen T.M."/>
            <person name="Wayne K.J."/>
            <person name="Tettelin H."/>
            <person name="Glass J.I."/>
            <person name="Rusch D."/>
            <person name="Podicherti R."/>
            <person name="Tsui H.-C.T."/>
            <person name="Winkler M.E."/>
        </authorList>
    </citation>
    <scope>NUCLEOTIDE SEQUENCE</scope>
</reference>
<gene>
    <name evidence="1" type="ORF">METZ01_LOCUS309954</name>
</gene>
<dbReference type="InterPro" id="IPR002933">
    <property type="entry name" value="Peptidase_M20"/>
</dbReference>
<dbReference type="GO" id="GO:0016787">
    <property type="term" value="F:hydrolase activity"/>
    <property type="evidence" value="ECO:0007669"/>
    <property type="project" value="InterPro"/>
</dbReference>
<dbReference type="SUPFAM" id="SSF53187">
    <property type="entry name" value="Zn-dependent exopeptidases"/>
    <property type="match status" value="1"/>
</dbReference>
<protein>
    <recommendedName>
        <fullName evidence="2">Peptidase M20 dimerisation domain-containing protein</fullName>
    </recommendedName>
</protein>
<dbReference type="Pfam" id="PF01546">
    <property type="entry name" value="Peptidase_M20"/>
    <property type="match status" value="1"/>
</dbReference>
<evidence type="ECO:0000313" key="1">
    <source>
        <dbReference type="EMBL" id="SVC57100.1"/>
    </source>
</evidence>
<accession>A0A382N8N0</accession>
<name>A0A382N8N0_9ZZZZ</name>
<dbReference type="EMBL" id="UINC01098519">
    <property type="protein sequence ID" value="SVC57100.1"/>
    <property type="molecule type" value="Genomic_DNA"/>
</dbReference>
<dbReference type="PANTHER" id="PTHR11014">
    <property type="entry name" value="PEPTIDASE M20 FAMILY MEMBER"/>
    <property type="match status" value="1"/>
</dbReference>
<organism evidence="1">
    <name type="scientific">marine metagenome</name>
    <dbReference type="NCBI Taxonomy" id="408172"/>
    <lineage>
        <taxon>unclassified sequences</taxon>
        <taxon>metagenomes</taxon>
        <taxon>ecological metagenomes</taxon>
    </lineage>
</organism>
<dbReference type="InterPro" id="IPR017439">
    <property type="entry name" value="Amidohydrolase"/>
</dbReference>
<dbReference type="AlphaFoldDB" id="A0A382N8N0"/>
<feature type="non-terminal residue" evidence="1">
    <location>
        <position position="175"/>
    </location>
</feature>
<sequence>MRLLSILILVLTAIPNATIAEESWHTREVDFQATKIEEKVINWRRDIHQNPELGNREFRTASLIVDHLRSLDFDEVRTKIAHTGVVGLLRGGLPGPVVALRADMDALPVTEKTGLSFASKVRAVYDGQDTGVMHACGHDAHVAILMGVATILAGMREKIPGSVKFIFQPAEEGPP</sequence>
<evidence type="ECO:0008006" key="2">
    <source>
        <dbReference type="Google" id="ProtNLM"/>
    </source>
</evidence>
<dbReference type="Gene3D" id="3.40.630.10">
    <property type="entry name" value="Zn peptidases"/>
    <property type="match status" value="1"/>
</dbReference>
<dbReference type="PANTHER" id="PTHR11014:SF63">
    <property type="entry name" value="METALLOPEPTIDASE, PUTATIVE (AFU_ORTHOLOGUE AFUA_6G09600)-RELATED"/>
    <property type="match status" value="1"/>
</dbReference>